<sequence length="110" mass="12173">MLSFPNAPISLNIKNDCQFIKSLETDRVDILFSVTGLIGGTGRENPDYLATIDVDPKSSSYSKIVHRLPVTHLGDELHHYGWNACNSCHGDSSVQRHYLILPSLLSVASY</sequence>
<organism evidence="3 4">
    <name type="scientific">Taxus chinensis</name>
    <name type="common">Chinese yew</name>
    <name type="synonym">Taxus wallichiana var. chinensis</name>
    <dbReference type="NCBI Taxonomy" id="29808"/>
    <lineage>
        <taxon>Eukaryota</taxon>
        <taxon>Viridiplantae</taxon>
        <taxon>Streptophyta</taxon>
        <taxon>Embryophyta</taxon>
        <taxon>Tracheophyta</taxon>
        <taxon>Spermatophyta</taxon>
        <taxon>Pinopsida</taxon>
        <taxon>Pinidae</taxon>
        <taxon>Conifers II</taxon>
        <taxon>Cupressales</taxon>
        <taxon>Taxaceae</taxon>
        <taxon>Taxus</taxon>
    </lineage>
</organism>
<dbReference type="EMBL" id="JAHRHJ020003813">
    <property type="protein sequence ID" value="KAH9290045.1"/>
    <property type="molecule type" value="Genomic_DNA"/>
</dbReference>
<keyword evidence="2" id="KW-0711">Selenium</keyword>
<accession>A0AA38BVQ7</accession>
<protein>
    <submittedName>
        <fullName evidence="3">Uncharacterized protein</fullName>
    </submittedName>
</protein>
<evidence type="ECO:0000313" key="4">
    <source>
        <dbReference type="Proteomes" id="UP000824469"/>
    </source>
</evidence>
<comment type="similarity">
    <text evidence="1">Belongs to the selenium-binding protein family.</text>
</comment>
<dbReference type="Proteomes" id="UP000824469">
    <property type="component" value="Unassembled WGS sequence"/>
</dbReference>
<comment type="caution">
    <text evidence="3">The sequence shown here is derived from an EMBL/GenBank/DDBJ whole genome shotgun (WGS) entry which is preliminary data.</text>
</comment>
<evidence type="ECO:0000313" key="3">
    <source>
        <dbReference type="EMBL" id="KAH9290045.1"/>
    </source>
</evidence>
<reference evidence="3 4" key="1">
    <citation type="journal article" date="2021" name="Nat. Plants">
        <title>The Taxus genome provides insights into paclitaxel biosynthesis.</title>
        <authorList>
            <person name="Xiong X."/>
            <person name="Gou J."/>
            <person name="Liao Q."/>
            <person name="Li Y."/>
            <person name="Zhou Q."/>
            <person name="Bi G."/>
            <person name="Li C."/>
            <person name="Du R."/>
            <person name="Wang X."/>
            <person name="Sun T."/>
            <person name="Guo L."/>
            <person name="Liang H."/>
            <person name="Lu P."/>
            <person name="Wu Y."/>
            <person name="Zhang Z."/>
            <person name="Ro D.K."/>
            <person name="Shang Y."/>
            <person name="Huang S."/>
            <person name="Yan J."/>
        </authorList>
    </citation>
    <scope>NUCLEOTIDE SEQUENCE [LARGE SCALE GENOMIC DNA]</scope>
    <source>
        <strain evidence="3">Ta-2019</strain>
    </source>
</reference>
<dbReference type="PANTHER" id="PTHR23300">
    <property type="entry name" value="METHANETHIOL OXIDASE"/>
    <property type="match status" value="1"/>
</dbReference>
<gene>
    <name evidence="3" type="ORF">KI387_034162</name>
</gene>
<feature type="non-terminal residue" evidence="3">
    <location>
        <position position="110"/>
    </location>
</feature>
<dbReference type="AlphaFoldDB" id="A0AA38BVQ7"/>
<dbReference type="GO" id="GO:0008430">
    <property type="term" value="F:selenium binding"/>
    <property type="evidence" value="ECO:0007669"/>
    <property type="project" value="InterPro"/>
</dbReference>
<keyword evidence="4" id="KW-1185">Reference proteome</keyword>
<dbReference type="InterPro" id="IPR008826">
    <property type="entry name" value="Se-bd"/>
</dbReference>
<evidence type="ECO:0000256" key="1">
    <source>
        <dbReference type="ARBA" id="ARBA00005606"/>
    </source>
</evidence>
<dbReference type="Pfam" id="PF05694">
    <property type="entry name" value="SBP56"/>
    <property type="match status" value="1"/>
</dbReference>
<evidence type="ECO:0000256" key="2">
    <source>
        <dbReference type="ARBA" id="ARBA00023266"/>
    </source>
</evidence>
<dbReference type="PANTHER" id="PTHR23300:SF0">
    <property type="entry name" value="METHANETHIOL OXIDASE"/>
    <property type="match status" value="1"/>
</dbReference>
<proteinExistence type="inferred from homology"/>
<name>A0AA38BVQ7_TAXCH</name>